<evidence type="ECO:0000313" key="2">
    <source>
        <dbReference type="EMBL" id="MFC3149641.1"/>
    </source>
</evidence>
<gene>
    <name evidence="2" type="ORF">ACFOEK_01220</name>
</gene>
<dbReference type="Proteomes" id="UP001595476">
    <property type="component" value="Unassembled WGS sequence"/>
</dbReference>
<sequence>MKRFTGIMIACVLMGGTAFVWADTSKDQARDALAKQDGDTDAQQALEEVFEAAENNYSLLKKGEKSLTYSFSYSYFGDQAIDLNVSGSVISSASVSPSLNHSFTNTFSFDYGLLNNLTASVSLPLVAKFETQEDVTGYGMGDVSLSLRWQPWPVVPGGLNKTLFANFSTATGDSPYEIIIDEELSTGSGYYSLGFGGSVSKVLDPVVLFGSLSYTHNFNVDQLHQVRGGRQLEAVEPGDSYSLSGGFAYSLSYDVSLTTSIQGSFSEESVFDFTDTVQTINIGTDEDPQERIVILDNKATTQESFSGVMNFALGVRVSPTTIVNVNAGFGLTEDSPDMLVGFSMPLDISGLKRFDEE</sequence>
<evidence type="ECO:0000256" key="1">
    <source>
        <dbReference type="SAM" id="SignalP"/>
    </source>
</evidence>
<feature type="signal peptide" evidence="1">
    <location>
        <begin position="1"/>
        <end position="22"/>
    </location>
</feature>
<organism evidence="2 3">
    <name type="scientific">Litoribrevibacter euphylliae</name>
    <dbReference type="NCBI Taxonomy" id="1834034"/>
    <lineage>
        <taxon>Bacteria</taxon>
        <taxon>Pseudomonadati</taxon>
        <taxon>Pseudomonadota</taxon>
        <taxon>Gammaproteobacteria</taxon>
        <taxon>Oceanospirillales</taxon>
        <taxon>Oceanospirillaceae</taxon>
        <taxon>Litoribrevibacter</taxon>
    </lineage>
</organism>
<evidence type="ECO:0000313" key="3">
    <source>
        <dbReference type="Proteomes" id="UP001595476"/>
    </source>
</evidence>
<reference evidence="3" key="1">
    <citation type="journal article" date="2019" name="Int. J. Syst. Evol. Microbiol.">
        <title>The Global Catalogue of Microorganisms (GCM) 10K type strain sequencing project: providing services to taxonomists for standard genome sequencing and annotation.</title>
        <authorList>
            <consortium name="The Broad Institute Genomics Platform"/>
            <consortium name="The Broad Institute Genome Sequencing Center for Infectious Disease"/>
            <person name="Wu L."/>
            <person name="Ma J."/>
        </authorList>
    </citation>
    <scope>NUCLEOTIDE SEQUENCE [LARGE SCALE GENOMIC DNA]</scope>
    <source>
        <strain evidence="3">KCTC 52438</strain>
    </source>
</reference>
<dbReference type="EMBL" id="JBHRSZ010000001">
    <property type="protein sequence ID" value="MFC3149641.1"/>
    <property type="molecule type" value="Genomic_DNA"/>
</dbReference>
<name>A0ABV7HAD0_9GAMM</name>
<keyword evidence="1" id="KW-0732">Signal</keyword>
<feature type="chain" id="PRO_5045848592" evidence="1">
    <location>
        <begin position="23"/>
        <end position="357"/>
    </location>
</feature>
<accession>A0ABV7HAD0</accession>
<proteinExistence type="predicted"/>
<keyword evidence="3" id="KW-1185">Reference proteome</keyword>
<dbReference type="RefSeq" id="WP_386714950.1">
    <property type="nucleotide sequence ID" value="NZ_JBHRSZ010000001.1"/>
</dbReference>
<comment type="caution">
    <text evidence="2">The sequence shown here is derived from an EMBL/GenBank/DDBJ whole genome shotgun (WGS) entry which is preliminary data.</text>
</comment>
<protein>
    <submittedName>
        <fullName evidence="2">Transporter</fullName>
    </submittedName>
</protein>